<reference evidence="2 3" key="1">
    <citation type="submission" date="2017-10" db="EMBL/GenBank/DDBJ databases">
        <title>Nyctiphanis sp. nov., isolated from the stomach of the euphausiid Nyctiphanes simplex (Hansen, 1911) in the Gulf of California.</title>
        <authorList>
            <person name="Gomez-Gil B."/>
            <person name="Aguilar-Mendez M."/>
            <person name="Lopez-Cortes A."/>
            <person name="Gomez-Gutierrez J."/>
            <person name="Roque A."/>
            <person name="Lang E."/>
            <person name="Gonzalez-Castillo A."/>
        </authorList>
    </citation>
    <scope>NUCLEOTIDE SEQUENCE [LARGE SCALE GENOMIC DNA]</scope>
    <source>
        <strain evidence="2 3">CAIM 600</strain>
    </source>
</reference>
<keyword evidence="1" id="KW-0812">Transmembrane</keyword>
<keyword evidence="1" id="KW-0472">Membrane</keyword>
<sequence>MTRSQTTYLGFTLIELVAVIAIVSILGVFALPRLTGNDEFAVISARDAGLSVARQVQLKAMQQADPQSVCHQLVVIASQLGGNPISSCENSSSQRVVLDDVTVSPVKTLSFDLLGRPYDAGARLTKELTFTFSKSGATAAFCLNQEGYFYACK</sequence>
<dbReference type="AlphaFoldDB" id="A0A4Q0YNF9"/>
<feature type="transmembrane region" description="Helical" evidence="1">
    <location>
        <begin position="7"/>
        <end position="31"/>
    </location>
</feature>
<dbReference type="Gene3D" id="3.30.700.10">
    <property type="entry name" value="Glycoprotein, Type 4 Pilin"/>
    <property type="match status" value="1"/>
</dbReference>
<dbReference type="InterPro" id="IPR012902">
    <property type="entry name" value="N_methyl_site"/>
</dbReference>
<evidence type="ECO:0000313" key="2">
    <source>
        <dbReference type="EMBL" id="RXJ71945.1"/>
    </source>
</evidence>
<comment type="caution">
    <text evidence="2">The sequence shown here is derived from an EMBL/GenBank/DDBJ whole genome shotgun (WGS) entry which is preliminary data.</text>
</comment>
<dbReference type="OrthoDB" id="5917081at2"/>
<dbReference type="RefSeq" id="WP_129123547.1">
    <property type="nucleotide sequence ID" value="NZ_PEIB01000029.1"/>
</dbReference>
<accession>A0A4Q0YNF9</accession>
<dbReference type="EMBL" id="PEIB01000029">
    <property type="protein sequence ID" value="RXJ71945.1"/>
    <property type="molecule type" value="Genomic_DNA"/>
</dbReference>
<dbReference type="InterPro" id="IPR045584">
    <property type="entry name" value="Pilin-like"/>
</dbReference>
<name>A0A4Q0YNF9_9GAMM</name>
<dbReference type="Proteomes" id="UP000290287">
    <property type="component" value="Unassembled WGS sequence"/>
</dbReference>
<keyword evidence="3" id="KW-1185">Reference proteome</keyword>
<evidence type="ECO:0000256" key="1">
    <source>
        <dbReference type="SAM" id="Phobius"/>
    </source>
</evidence>
<gene>
    <name evidence="2" type="ORF">CS022_18895</name>
</gene>
<evidence type="ECO:0000313" key="3">
    <source>
        <dbReference type="Proteomes" id="UP000290287"/>
    </source>
</evidence>
<proteinExistence type="predicted"/>
<organism evidence="2 3">
    <name type="scientific">Veronia nyctiphanis</name>
    <dbReference type="NCBI Taxonomy" id="1278244"/>
    <lineage>
        <taxon>Bacteria</taxon>
        <taxon>Pseudomonadati</taxon>
        <taxon>Pseudomonadota</taxon>
        <taxon>Gammaproteobacteria</taxon>
        <taxon>Vibrionales</taxon>
        <taxon>Vibrionaceae</taxon>
        <taxon>Veronia</taxon>
    </lineage>
</organism>
<dbReference type="SUPFAM" id="SSF54523">
    <property type="entry name" value="Pili subunits"/>
    <property type="match status" value="1"/>
</dbReference>
<keyword evidence="1" id="KW-1133">Transmembrane helix</keyword>
<dbReference type="NCBIfam" id="TIGR02532">
    <property type="entry name" value="IV_pilin_GFxxxE"/>
    <property type="match status" value="1"/>
</dbReference>
<protein>
    <submittedName>
        <fullName evidence="2">MSHA biogenesis protein MshC</fullName>
    </submittedName>
</protein>